<feature type="region of interest" description="Disordered" evidence="3">
    <location>
        <begin position="278"/>
        <end position="323"/>
    </location>
</feature>
<feature type="compositionally biased region" description="Basic and acidic residues" evidence="3">
    <location>
        <begin position="356"/>
        <end position="370"/>
    </location>
</feature>
<dbReference type="Gene3D" id="1.20.1050.80">
    <property type="entry name" value="VPS9 domain"/>
    <property type="match status" value="1"/>
</dbReference>
<evidence type="ECO:0000313" key="6">
    <source>
        <dbReference type="EMBL" id="CAI8011630.1"/>
    </source>
</evidence>
<feature type="compositionally biased region" description="Pro residues" evidence="3">
    <location>
        <begin position="288"/>
        <end position="310"/>
    </location>
</feature>
<organism evidence="6 7">
    <name type="scientific">Geodia barretti</name>
    <name type="common">Barrett's horny sponge</name>
    <dbReference type="NCBI Taxonomy" id="519541"/>
    <lineage>
        <taxon>Eukaryota</taxon>
        <taxon>Metazoa</taxon>
        <taxon>Porifera</taxon>
        <taxon>Demospongiae</taxon>
        <taxon>Heteroscleromorpha</taxon>
        <taxon>Tetractinellida</taxon>
        <taxon>Astrophorina</taxon>
        <taxon>Geodiidae</taxon>
        <taxon>Geodia</taxon>
    </lineage>
</organism>
<dbReference type="SUPFAM" id="SSF55550">
    <property type="entry name" value="SH2 domain"/>
    <property type="match status" value="1"/>
</dbReference>
<keyword evidence="2" id="KW-0727">SH2 domain</keyword>
<dbReference type="GO" id="GO:0031267">
    <property type="term" value="F:small GTPase binding"/>
    <property type="evidence" value="ECO:0007669"/>
    <property type="project" value="TreeGrafter"/>
</dbReference>
<feature type="region of interest" description="Disordered" evidence="3">
    <location>
        <begin position="356"/>
        <end position="523"/>
    </location>
</feature>
<dbReference type="AlphaFoldDB" id="A0AA35RHK7"/>
<dbReference type="GO" id="GO:0005085">
    <property type="term" value="F:guanyl-nucleotide exchange factor activity"/>
    <property type="evidence" value="ECO:0007669"/>
    <property type="project" value="InterPro"/>
</dbReference>
<evidence type="ECO:0000256" key="3">
    <source>
        <dbReference type="SAM" id="MobiDB-lite"/>
    </source>
</evidence>
<feature type="compositionally biased region" description="Pro residues" evidence="3">
    <location>
        <begin position="432"/>
        <end position="446"/>
    </location>
</feature>
<dbReference type="PANTHER" id="PTHR23101:SF104">
    <property type="entry name" value="PROTEIN SPRINT"/>
    <property type="match status" value="1"/>
</dbReference>
<comment type="caution">
    <text evidence="6">The sequence shown here is derived from an EMBL/GenBank/DDBJ whole genome shotgun (WGS) entry which is preliminary data.</text>
</comment>
<dbReference type="GO" id="GO:0005096">
    <property type="term" value="F:GTPase activator activity"/>
    <property type="evidence" value="ECO:0007669"/>
    <property type="project" value="UniProtKB-KW"/>
</dbReference>
<feature type="region of interest" description="Disordered" evidence="3">
    <location>
        <begin position="192"/>
        <end position="253"/>
    </location>
</feature>
<dbReference type="Gene3D" id="3.30.505.10">
    <property type="entry name" value="SH2 domain"/>
    <property type="match status" value="1"/>
</dbReference>
<dbReference type="InterPro" id="IPR045046">
    <property type="entry name" value="Vps9-like"/>
</dbReference>
<evidence type="ECO:0000313" key="7">
    <source>
        <dbReference type="Proteomes" id="UP001174909"/>
    </source>
</evidence>
<name>A0AA35RHK7_GEOBA</name>
<dbReference type="EMBL" id="CASHTH010001114">
    <property type="protein sequence ID" value="CAI8011630.1"/>
    <property type="molecule type" value="Genomic_DNA"/>
</dbReference>
<dbReference type="Proteomes" id="UP001174909">
    <property type="component" value="Unassembled WGS sequence"/>
</dbReference>
<accession>A0AA35RHK7</accession>
<dbReference type="InterPro" id="IPR036860">
    <property type="entry name" value="SH2_dom_sf"/>
</dbReference>
<dbReference type="GO" id="GO:0030139">
    <property type="term" value="C:endocytic vesicle"/>
    <property type="evidence" value="ECO:0007669"/>
    <property type="project" value="TreeGrafter"/>
</dbReference>
<evidence type="ECO:0000259" key="4">
    <source>
        <dbReference type="PROSITE" id="PS50001"/>
    </source>
</evidence>
<dbReference type="SMART" id="SM00167">
    <property type="entry name" value="VPS9"/>
    <property type="match status" value="1"/>
</dbReference>
<gene>
    <name evidence="6" type="ORF">GBAR_LOCUS7478</name>
</gene>
<dbReference type="Pfam" id="PF02204">
    <property type="entry name" value="VPS9"/>
    <property type="match status" value="1"/>
</dbReference>
<dbReference type="SUPFAM" id="SSF109993">
    <property type="entry name" value="VPS9 domain"/>
    <property type="match status" value="1"/>
</dbReference>
<dbReference type="Pfam" id="PF23268">
    <property type="entry name" value="RIN1"/>
    <property type="match status" value="1"/>
</dbReference>
<keyword evidence="7" id="KW-1185">Reference proteome</keyword>
<evidence type="ECO:0000256" key="2">
    <source>
        <dbReference type="PROSITE-ProRule" id="PRU00191"/>
    </source>
</evidence>
<dbReference type="PROSITE" id="PS50001">
    <property type="entry name" value="SH2"/>
    <property type="match status" value="1"/>
</dbReference>
<feature type="compositionally biased region" description="Pro residues" evidence="3">
    <location>
        <begin position="454"/>
        <end position="469"/>
    </location>
</feature>
<evidence type="ECO:0000256" key="1">
    <source>
        <dbReference type="ARBA" id="ARBA00022468"/>
    </source>
</evidence>
<dbReference type="CDD" id="cd00173">
    <property type="entry name" value="SH2"/>
    <property type="match status" value="1"/>
</dbReference>
<dbReference type="PROSITE" id="PS51205">
    <property type="entry name" value="VPS9"/>
    <property type="match status" value="1"/>
</dbReference>
<reference evidence="6" key="1">
    <citation type="submission" date="2023-03" db="EMBL/GenBank/DDBJ databases">
        <authorList>
            <person name="Steffen K."/>
            <person name="Cardenas P."/>
        </authorList>
    </citation>
    <scope>NUCLEOTIDE SEQUENCE</scope>
</reference>
<dbReference type="SMART" id="SM00252">
    <property type="entry name" value="SH2"/>
    <property type="match status" value="1"/>
</dbReference>
<protein>
    <submittedName>
        <fullName evidence="6">Protein sprint</fullName>
    </submittedName>
</protein>
<dbReference type="InterPro" id="IPR037191">
    <property type="entry name" value="VPS9_dom_sf"/>
</dbReference>
<dbReference type="Pfam" id="PF00017">
    <property type="entry name" value="SH2"/>
    <property type="match status" value="1"/>
</dbReference>
<dbReference type="GO" id="GO:0016192">
    <property type="term" value="P:vesicle-mediated transport"/>
    <property type="evidence" value="ECO:0007669"/>
    <property type="project" value="InterPro"/>
</dbReference>
<feature type="compositionally biased region" description="Acidic residues" evidence="3">
    <location>
        <begin position="200"/>
        <end position="214"/>
    </location>
</feature>
<keyword evidence="1" id="KW-0343">GTPase activation</keyword>
<evidence type="ECO:0000259" key="5">
    <source>
        <dbReference type="PROSITE" id="PS51205"/>
    </source>
</evidence>
<dbReference type="PANTHER" id="PTHR23101">
    <property type="entry name" value="RAB GDP/GTP EXCHANGE FACTOR"/>
    <property type="match status" value="1"/>
</dbReference>
<feature type="domain" description="VPS9" evidence="5">
    <location>
        <begin position="727"/>
        <end position="876"/>
    </location>
</feature>
<dbReference type="InterPro" id="IPR003123">
    <property type="entry name" value="VPS9"/>
</dbReference>
<feature type="compositionally biased region" description="Pro residues" evidence="3">
    <location>
        <begin position="230"/>
        <end position="242"/>
    </location>
</feature>
<dbReference type="InterPro" id="IPR000980">
    <property type="entry name" value="SH2"/>
</dbReference>
<dbReference type="GO" id="GO:0005829">
    <property type="term" value="C:cytosol"/>
    <property type="evidence" value="ECO:0007669"/>
    <property type="project" value="TreeGrafter"/>
</dbReference>
<sequence>MAGEGNYHKALAHNKRRLKDYQEVHFRRSTVCEGGGSGKYASSTTRNSIISAGSSGSGSRTGITLAPRRTSRAQAQLEGVFNPSTASLYLRQNEGVWLCPHLTRQEAIASLFDRPIGTFIVRNSQKARYALSVRVPKDDPAVSHFLIEANQQGFLTIQGSNLPFLSIYDLLAYFCFYKSGGMPCYLAKPVTETDQKPDIPDQESSDSSDEDEDLNEFRQQGFDLSVSPPASSPPPLVPPHRTPGPASNHTPQPHLHSVREEIFIDSLKQSHYIQDMKERISRSTSRSPTPPPPSPPPGESFKKQPPPKPPRGSTLLEDDVFPPPVEAQKVIRKVDGMVDMDSRKLYHNYRRIGLKREGKGEEPELIEGKSRLQRQMSWSSEDLRKKRRKVTSIVKMFEDGDPSSLALSTGSPPPPFRNRIPGGSAREHSAPALPPRPPRPTRPPKPSASTFNPPTVPPHTPVPLLPPRPTGRMVRAPFVPARERSSSDSTFSNKSRPPPPPPGDTILHPLIPPKPGSEGHYEFDQELRLKLAATRRKAAEEGEEEGARNLMNRLLDPGPEARVNGVAVGSVSVGGVSEPERGLLISTSSEGGGKERSKSKKIGWAKKLPKFYRKPRKKVRKFIVDLAADPSQEFSQKVAEFVSDIKARSKEPYQKLLSEARYEIVLNNIRNFMTQMHDYLLQNHHGDMVNSGMDSCSNFEHVVETSLQQCVLGPLSLYVYLGIEEHLMEGGSLFQVQRSVHQGKNRTPQEMGIRENLTVPSDKAISEIGSIFSRMTKTYCAISKLEFLLEAVRLTYENVKDSKNPKKSMNDLGADDFLPLFVWVLVQSGFTRAEIEAEYMWGLAHPSLFNGEAGYYLTTLTSAINVLKETQPAVPAFPRESEEGGSIEEQIQNLPCMNNLQTELKIFFEDASTGQYSSAYRLAVVPDMTVAEVCDVIAQKHCKTNPERYGLFTVVEGQVSEMGSEEKPQEVKKQWALELSASAGHVINRQPSARFMAYRLKHSN</sequence>
<proteinExistence type="predicted"/>
<feature type="domain" description="SH2" evidence="4">
    <location>
        <begin position="97"/>
        <end position="190"/>
    </location>
</feature>